<dbReference type="AlphaFoldDB" id="A0A0A8Y250"/>
<organism evidence="1">
    <name type="scientific">Arundo donax</name>
    <name type="common">Giant reed</name>
    <name type="synonym">Donax arundinaceus</name>
    <dbReference type="NCBI Taxonomy" id="35708"/>
    <lineage>
        <taxon>Eukaryota</taxon>
        <taxon>Viridiplantae</taxon>
        <taxon>Streptophyta</taxon>
        <taxon>Embryophyta</taxon>
        <taxon>Tracheophyta</taxon>
        <taxon>Spermatophyta</taxon>
        <taxon>Magnoliopsida</taxon>
        <taxon>Liliopsida</taxon>
        <taxon>Poales</taxon>
        <taxon>Poaceae</taxon>
        <taxon>PACMAD clade</taxon>
        <taxon>Arundinoideae</taxon>
        <taxon>Arundineae</taxon>
        <taxon>Arundo</taxon>
    </lineage>
</organism>
<reference evidence="1" key="2">
    <citation type="journal article" date="2015" name="Data Brief">
        <title>Shoot transcriptome of the giant reed, Arundo donax.</title>
        <authorList>
            <person name="Barrero R.A."/>
            <person name="Guerrero F.D."/>
            <person name="Moolhuijzen P."/>
            <person name="Goolsby J.A."/>
            <person name="Tidwell J."/>
            <person name="Bellgard S.E."/>
            <person name="Bellgard M.I."/>
        </authorList>
    </citation>
    <scope>NUCLEOTIDE SEQUENCE</scope>
    <source>
        <tissue evidence="1">Shoot tissue taken approximately 20 cm above the soil surface</tissue>
    </source>
</reference>
<accession>A0A0A8Y250</accession>
<dbReference type="EMBL" id="GBRH01278657">
    <property type="protein sequence ID" value="JAD19238.1"/>
    <property type="molecule type" value="Transcribed_RNA"/>
</dbReference>
<protein>
    <submittedName>
        <fullName evidence="1">Uncharacterized protein</fullName>
    </submittedName>
</protein>
<proteinExistence type="predicted"/>
<evidence type="ECO:0000313" key="1">
    <source>
        <dbReference type="EMBL" id="JAD19238.1"/>
    </source>
</evidence>
<name>A0A0A8Y250_ARUDO</name>
<reference evidence="1" key="1">
    <citation type="submission" date="2014-09" db="EMBL/GenBank/DDBJ databases">
        <authorList>
            <person name="Magalhaes I.L.F."/>
            <person name="Oliveira U."/>
            <person name="Santos F.R."/>
            <person name="Vidigal T.H.D.A."/>
            <person name="Brescovit A.D."/>
            <person name="Santos A.J."/>
        </authorList>
    </citation>
    <scope>NUCLEOTIDE SEQUENCE</scope>
    <source>
        <tissue evidence="1">Shoot tissue taken approximately 20 cm above the soil surface</tissue>
    </source>
</reference>
<sequence>MCSSMRRQHLLSPGCRNWCARSATMAPHEDDDDVTLRRTWVQSYEPYKISLMSRSSNHY</sequence>